<name>A0A829Q6F1_9MYCO</name>
<dbReference type="EMBL" id="JAOF01000001">
    <property type="protein sequence ID" value="EUA47908.1"/>
    <property type="molecule type" value="Genomic_DNA"/>
</dbReference>
<accession>A0A829Q6F1</accession>
<protein>
    <submittedName>
        <fullName evidence="1">Uncharacterized protein</fullName>
    </submittedName>
</protein>
<evidence type="ECO:0000313" key="1">
    <source>
        <dbReference type="EMBL" id="EUA47908.1"/>
    </source>
</evidence>
<proteinExistence type="predicted"/>
<dbReference type="AlphaFoldDB" id="A0A829Q6F1"/>
<dbReference type="Proteomes" id="UP000020103">
    <property type="component" value="Unassembled WGS sequence"/>
</dbReference>
<organism evidence="1 2">
    <name type="scientific">Mycobacteroides abscessus 21</name>
    <dbReference type="NCBI Taxonomy" id="1299324"/>
    <lineage>
        <taxon>Bacteria</taxon>
        <taxon>Bacillati</taxon>
        <taxon>Actinomycetota</taxon>
        <taxon>Actinomycetes</taxon>
        <taxon>Mycobacteriales</taxon>
        <taxon>Mycobacteriaceae</taxon>
        <taxon>Mycobacteroides</taxon>
        <taxon>Mycobacteroides abscessus</taxon>
    </lineage>
</organism>
<reference evidence="1 2" key="1">
    <citation type="submission" date="2013-12" db="EMBL/GenBank/DDBJ databases">
        <authorList>
            <person name="Madinger N."/>
            <person name="Lenaerts A."/>
            <person name="Ordway D."/>
            <person name="DeGroote M.A."/>
            <person name="Parker T."/>
            <person name="Sizemore C."/>
            <person name="Tallon L.J."/>
            <person name="Sadzewicz L.K."/>
            <person name="Sengamalay N."/>
            <person name="Fraser C.M."/>
            <person name="Hine E."/>
            <person name="Shefchek K.A."/>
            <person name="Das S.P."/>
            <person name="Tettelin H."/>
        </authorList>
    </citation>
    <scope>NUCLEOTIDE SEQUENCE [LARGE SCALE GENOMIC DNA]</scope>
    <source>
        <strain evidence="1 2">21</strain>
    </source>
</reference>
<gene>
    <name evidence="1" type="ORF">I543_0889</name>
</gene>
<sequence>MVSRFFQLQAAEEGCDGAASFGECRTSCADSPAGRFSYFGA</sequence>
<comment type="caution">
    <text evidence="1">The sequence shown here is derived from an EMBL/GenBank/DDBJ whole genome shotgun (WGS) entry which is preliminary data.</text>
</comment>
<evidence type="ECO:0000313" key="2">
    <source>
        <dbReference type="Proteomes" id="UP000020103"/>
    </source>
</evidence>